<reference evidence="1 2" key="1">
    <citation type="submission" date="2020-08" db="EMBL/GenBank/DDBJ databases">
        <title>Genomic Encyclopedia of Type Strains, Phase IV (KMG-IV): sequencing the most valuable type-strain genomes for metagenomic binning, comparative biology and taxonomic classification.</title>
        <authorList>
            <person name="Goeker M."/>
        </authorList>
    </citation>
    <scope>NUCLEOTIDE SEQUENCE [LARGE SCALE GENOMIC DNA]</scope>
    <source>
        <strain evidence="1 2">DSM 103570</strain>
    </source>
</reference>
<dbReference type="AlphaFoldDB" id="A0A7W6HAI7"/>
<dbReference type="EMBL" id="JACIEM010000001">
    <property type="protein sequence ID" value="MBB4001601.1"/>
    <property type="molecule type" value="Genomic_DNA"/>
</dbReference>
<name>A0A7W6HAI7_9HYPH</name>
<keyword evidence="2" id="KW-1185">Reference proteome</keyword>
<organism evidence="1 2">
    <name type="scientific">Aurantimonas endophytica</name>
    <dbReference type="NCBI Taxonomy" id="1522175"/>
    <lineage>
        <taxon>Bacteria</taxon>
        <taxon>Pseudomonadati</taxon>
        <taxon>Pseudomonadota</taxon>
        <taxon>Alphaproteobacteria</taxon>
        <taxon>Hyphomicrobiales</taxon>
        <taxon>Aurantimonadaceae</taxon>
        <taxon>Aurantimonas</taxon>
    </lineage>
</organism>
<accession>A0A7W6HAI7</accession>
<comment type="caution">
    <text evidence="1">The sequence shown here is derived from an EMBL/GenBank/DDBJ whole genome shotgun (WGS) entry which is preliminary data.</text>
</comment>
<dbReference type="RefSeq" id="WP_183206111.1">
    <property type="nucleotide sequence ID" value="NZ_JAAAMM010000001.1"/>
</dbReference>
<protein>
    <submittedName>
        <fullName evidence="1">Uncharacterized protein</fullName>
    </submittedName>
</protein>
<evidence type="ECO:0000313" key="2">
    <source>
        <dbReference type="Proteomes" id="UP000588647"/>
    </source>
</evidence>
<gene>
    <name evidence="1" type="ORF">GGR03_000648</name>
</gene>
<proteinExistence type="predicted"/>
<evidence type="ECO:0000313" key="1">
    <source>
        <dbReference type="EMBL" id="MBB4001601.1"/>
    </source>
</evidence>
<sequence length="140" mass="15028">MLISRVGYEAVPGMQEAGKAFDSNWPFAGLVVGSGSYSDPAPPLTRPNGNVTPEWSATATPRTLVIGQSIANAYSHLAVIFMWLNTLGEQRIDVLPAFFATANTLTSPRKFEILTNGVNNPPSNAYERFTAPRGFVILGA</sequence>
<dbReference type="Proteomes" id="UP000588647">
    <property type="component" value="Unassembled WGS sequence"/>
</dbReference>